<accession>A0ABX8LI63</accession>
<sequence>MPQEQITDRRGGWLTRHLDKLSILLFFAAWQAAPQLGGIVETFIAPPTLVLKTLYEMFQAEELLPSIGVSLFRSATGFFLAAAVAIPLGFLLGGSFRTFERLVNPVLRFLGQVNPFSLFPLFILIFGIGEMSKVAMIFWVCIWPILFNTVNGVKQIDPLLVKSARSMGCGVATLFFRVILPAASPGIFHGLKMGCGTAFFMLIAAEMIGASAGLGWLVWNAQINFQMPQLFAATVLISTLGLILNHSFALLEGKLVGWKQRSITENF</sequence>
<comment type="similarity">
    <text evidence="7">Belongs to the binding-protein-dependent transport system permease family.</text>
</comment>
<dbReference type="RefSeq" id="WP_217287952.1">
    <property type="nucleotide sequence ID" value="NZ_CP077683.1"/>
</dbReference>
<keyword evidence="5 7" id="KW-1133">Transmembrane helix</keyword>
<comment type="subcellular location">
    <subcellularLocation>
        <location evidence="1 7">Cell membrane</location>
        <topology evidence="1 7">Multi-pass membrane protein</topology>
    </subcellularLocation>
</comment>
<evidence type="ECO:0000256" key="7">
    <source>
        <dbReference type="RuleBase" id="RU363032"/>
    </source>
</evidence>
<protein>
    <submittedName>
        <fullName evidence="9">ABC transporter permease</fullName>
    </submittedName>
</protein>
<keyword evidence="4 7" id="KW-0812">Transmembrane</keyword>
<dbReference type="InterPro" id="IPR000515">
    <property type="entry name" value="MetI-like"/>
</dbReference>
<organism evidence="9 10">
    <name type="scientific">Geomonas subterranea</name>
    <dbReference type="NCBI Taxonomy" id="2847989"/>
    <lineage>
        <taxon>Bacteria</taxon>
        <taxon>Pseudomonadati</taxon>
        <taxon>Thermodesulfobacteriota</taxon>
        <taxon>Desulfuromonadia</taxon>
        <taxon>Geobacterales</taxon>
        <taxon>Geobacteraceae</taxon>
        <taxon>Geomonas</taxon>
    </lineage>
</organism>
<dbReference type="CDD" id="cd06261">
    <property type="entry name" value="TM_PBP2"/>
    <property type="match status" value="1"/>
</dbReference>
<feature type="transmembrane region" description="Helical" evidence="7">
    <location>
        <begin position="71"/>
        <end position="94"/>
    </location>
</feature>
<feature type="transmembrane region" description="Helical" evidence="7">
    <location>
        <begin position="174"/>
        <end position="191"/>
    </location>
</feature>
<feature type="transmembrane region" description="Helical" evidence="7">
    <location>
        <begin position="230"/>
        <end position="251"/>
    </location>
</feature>
<evidence type="ECO:0000313" key="10">
    <source>
        <dbReference type="Proteomes" id="UP000683559"/>
    </source>
</evidence>
<keyword evidence="2 7" id="KW-0813">Transport</keyword>
<dbReference type="PANTHER" id="PTHR30151:SF0">
    <property type="entry name" value="ABC TRANSPORTER PERMEASE PROTEIN MJ0413-RELATED"/>
    <property type="match status" value="1"/>
</dbReference>
<evidence type="ECO:0000256" key="5">
    <source>
        <dbReference type="ARBA" id="ARBA00022989"/>
    </source>
</evidence>
<feature type="transmembrane region" description="Helical" evidence="7">
    <location>
        <begin position="197"/>
        <end position="218"/>
    </location>
</feature>
<dbReference type="PANTHER" id="PTHR30151">
    <property type="entry name" value="ALKANE SULFONATE ABC TRANSPORTER-RELATED, MEMBRANE SUBUNIT"/>
    <property type="match status" value="1"/>
</dbReference>
<evidence type="ECO:0000256" key="2">
    <source>
        <dbReference type="ARBA" id="ARBA00022448"/>
    </source>
</evidence>
<name>A0ABX8LI63_9BACT</name>
<dbReference type="EMBL" id="CP077683">
    <property type="protein sequence ID" value="QXE91367.1"/>
    <property type="molecule type" value="Genomic_DNA"/>
</dbReference>
<dbReference type="Pfam" id="PF00528">
    <property type="entry name" value="BPD_transp_1"/>
    <property type="match status" value="1"/>
</dbReference>
<reference evidence="9 10" key="1">
    <citation type="submission" date="2021-06" db="EMBL/GenBank/DDBJ databases">
        <title>Gemonas diversity in paddy soil.</title>
        <authorList>
            <person name="Liu G."/>
        </authorList>
    </citation>
    <scope>NUCLEOTIDE SEQUENCE [LARGE SCALE GENOMIC DNA]</scope>
    <source>
        <strain evidence="9 10">RG2</strain>
    </source>
</reference>
<proteinExistence type="inferred from homology"/>
<dbReference type="PROSITE" id="PS50928">
    <property type="entry name" value="ABC_TM1"/>
    <property type="match status" value="1"/>
</dbReference>
<evidence type="ECO:0000313" key="9">
    <source>
        <dbReference type="EMBL" id="QXE91367.1"/>
    </source>
</evidence>
<dbReference type="Proteomes" id="UP000683559">
    <property type="component" value="Chromosome"/>
</dbReference>
<feature type="transmembrane region" description="Helical" evidence="7">
    <location>
        <begin position="21"/>
        <end position="45"/>
    </location>
</feature>
<keyword evidence="10" id="KW-1185">Reference proteome</keyword>
<keyword evidence="3" id="KW-1003">Cell membrane</keyword>
<evidence type="ECO:0000256" key="3">
    <source>
        <dbReference type="ARBA" id="ARBA00022475"/>
    </source>
</evidence>
<evidence type="ECO:0000256" key="1">
    <source>
        <dbReference type="ARBA" id="ARBA00004651"/>
    </source>
</evidence>
<feature type="transmembrane region" description="Helical" evidence="7">
    <location>
        <begin position="134"/>
        <end position="153"/>
    </location>
</feature>
<evidence type="ECO:0000256" key="4">
    <source>
        <dbReference type="ARBA" id="ARBA00022692"/>
    </source>
</evidence>
<feature type="domain" description="ABC transmembrane type-1" evidence="8">
    <location>
        <begin position="67"/>
        <end position="248"/>
    </location>
</feature>
<gene>
    <name evidence="9" type="ORF">KP001_02145</name>
</gene>
<evidence type="ECO:0000259" key="8">
    <source>
        <dbReference type="PROSITE" id="PS50928"/>
    </source>
</evidence>
<keyword evidence="6 7" id="KW-0472">Membrane</keyword>
<evidence type="ECO:0000256" key="6">
    <source>
        <dbReference type="ARBA" id="ARBA00023136"/>
    </source>
</evidence>
<feature type="transmembrane region" description="Helical" evidence="7">
    <location>
        <begin position="106"/>
        <end position="128"/>
    </location>
</feature>